<evidence type="ECO:0000313" key="3">
    <source>
        <dbReference type="EMBL" id="TKS05329.1"/>
    </source>
</evidence>
<dbReference type="SMART" id="SM00499">
    <property type="entry name" value="AAI"/>
    <property type="match status" value="1"/>
</dbReference>
<reference evidence="3" key="1">
    <citation type="submission" date="2018-10" db="EMBL/GenBank/DDBJ databases">
        <title>Population genomic analysis revealed the cold adaptation of white poplar.</title>
        <authorList>
            <person name="Liu Y.-J."/>
        </authorList>
    </citation>
    <scope>NUCLEOTIDE SEQUENCE [LARGE SCALE GENOMIC DNA]</scope>
    <source>
        <strain evidence="3">PAL-ZL1</strain>
    </source>
</reference>
<feature type="domain" description="Bifunctional inhibitor/plant lipid transfer protein/seed storage helical" evidence="2">
    <location>
        <begin position="33"/>
        <end position="108"/>
    </location>
</feature>
<dbReference type="Gene3D" id="1.10.110.10">
    <property type="entry name" value="Plant lipid-transfer and hydrophobic proteins"/>
    <property type="match status" value="1"/>
</dbReference>
<name>A0A4U5Q6B6_POPAL</name>
<dbReference type="GO" id="GO:0009627">
    <property type="term" value="P:systemic acquired resistance"/>
    <property type="evidence" value="ECO:0007669"/>
    <property type="project" value="InterPro"/>
</dbReference>
<dbReference type="InterPro" id="IPR039265">
    <property type="entry name" value="DIR1-like"/>
</dbReference>
<evidence type="ECO:0000259" key="2">
    <source>
        <dbReference type="SMART" id="SM00499"/>
    </source>
</evidence>
<dbReference type="EMBL" id="RCHU01000435">
    <property type="protein sequence ID" value="TKS05329.1"/>
    <property type="molecule type" value="Genomic_DNA"/>
</dbReference>
<keyword evidence="1" id="KW-0732">Signal</keyword>
<accession>A0A4U5Q6B6</accession>
<evidence type="ECO:0000256" key="1">
    <source>
        <dbReference type="SAM" id="SignalP"/>
    </source>
</evidence>
<dbReference type="InterPro" id="IPR016140">
    <property type="entry name" value="Bifunc_inhib/LTP/seed_store"/>
</dbReference>
<dbReference type="InterPro" id="IPR044741">
    <property type="entry name" value="NsLTP-like"/>
</dbReference>
<dbReference type="AlphaFoldDB" id="A0A4U5Q6B6"/>
<dbReference type="SUPFAM" id="SSF47699">
    <property type="entry name" value="Bifunctional inhibitor/lipid-transfer protein/seed storage 2S albumin"/>
    <property type="match status" value="1"/>
</dbReference>
<organism evidence="3">
    <name type="scientific">Populus alba</name>
    <name type="common">White poplar</name>
    <dbReference type="NCBI Taxonomy" id="43335"/>
    <lineage>
        <taxon>Eukaryota</taxon>
        <taxon>Viridiplantae</taxon>
        <taxon>Streptophyta</taxon>
        <taxon>Embryophyta</taxon>
        <taxon>Tracheophyta</taxon>
        <taxon>Spermatophyta</taxon>
        <taxon>Magnoliopsida</taxon>
        <taxon>eudicotyledons</taxon>
        <taxon>Gunneridae</taxon>
        <taxon>Pentapetalae</taxon>
        <taxon>rosids</taxon>
        <taxon>fabids</taxon>
        <taxon>Malpighiales</taxon>
        <taxon>Salicaceae</taxon>
        <taxon>Saliceae</taxon>
        <taxon>Populus</taxon>
    </lineage>
</organism>
<dbReference type="PANTHER" id="PTHR33122">
    <property type="entry name" value="LIPID BINDING PROTEIN-RELATED"/>
    <property type="match status" value="1"/>
</dbReference>
<dbReference type="Pfam" id="PF14368">
    <property type="entry name" value="LTP_2"/>
    <property type="match status" value="1"/>
</dbReference>
<protein>
    <recommendedName>
        <fullName evidence="2">Bifunctional inhibitor/plant lipid transfer protein/seed storage helical domain-containing protein</fullName>
    </recommendedName>
</protein>
<feature type="signal peptide" evidence="1">
    <location>
        <begin position="1"/>
        <end position="26"/>
    </location>
</feature>
<dbReference type="GO" id="GO:0005504">
    <property type="term" value="F:fatty acid binding"/>
    <property type="evidence" value="ECO:0007669"/>
    <property type="project" value="InterPro"/>
</dbReference>
<feature type="chain" id="PRO_5020772674" description="Bifunctional inhibitor/plant lipid transfer protein/seed storage helical domain-containing protein" evidence="1">
    <location>
        <begin position="27"/>
        <end position="109"/>
    </location>
</feature>
<dbReference type="PANTHER" id="PTHR33122:SF36">
    <property type="entry name" value="LIPID TRANSFER PROTEIN"/>
    <property type="match status" value="1"/>
</dbReference>
<gene>
    <name evidence="3" type="ORF">D5086_0000134260</name>
</gene>
<dbReference type="CDD" id="cd04660">
    <property type="entry name" value="nsLTP_like"/>
    <property type="match status" value="1"/>
</dbReference>
<proteinExistence type="predicted"/>
<dbReference type="STRING" id="43335.A0A4U5Q6B6"/>
<dbReference type="InterPro" id="IPR036312">
    <property type="entry name" value="Bifun_inhib/LTP/seed_sf"/>
</dbReference>
<comment type="caution">
    <text evidence="3">The sequence shown here is derived from an EMBL/GenBank/DDBJ whole genome shotgun (WGS) entry which is preliminary data.</text>
</comment>
<sequence length="109" mass="11599">MEARTKKLVVVALVMAFALMSNPIAAKGQVTLCGMTTEGLASCKPSVQTGVNPLPPSYSCCSALQKADLSCLCFFKKNYPKMLSDNNIDPNLAMQLPAKCNMAGSFSCK</sequence>